<dbReference type="OrthoDB" id="423533at2759"/>
<dbReference type="GO" id="GO:0005576">
    <property type="term" value="C:extracellular region"/>
    <property type="evidence" value="ECO:0007669"/>
    <property type="project" value="InterPro"/>
</dbReference>
<evidence type="ECO:0000313" key="3">
    <source>
        <dbReference type="Proteomes" id="UP000037460"/>
    </source>
</evidence>
<dbReference type="Pfam" id="PF03496">
    <property type="entry name" value="ADPrib_exo_Tox"/>
    <property type="match status" value="1"/>
</dbReference>
<dbReference type="Proteomes" id="UP000037460">
    <property type="component" value="Unassembled WGS sequence"/>
</dbReference>
<dbReference type="Gene3D" id="3.90.176.10">
    <property type="entry name" value="Toxin ADP-ribosyltransferase, Chain A, domain 1"/>
    <property type="match status" value="1"/>
</dbReference>
<evidence type="ECO:0000313" key="2">
    <source>
        <dbReference type="EMBL" id="KOO24463.1"/>
    </source>
</evidence>
<dbReference type="SUPFAM" id="SSF56399">
    <property type="entry name" value="ADP-ribosylation"/>
    <property type="match status" value="1"/>
</dbReference>
<dbReference type="PROSITE" id="PS51996">
    <property type="entry name" value="TR_MART"/>
    <property type="match status" value="1"/>
</dbReference>
<sequence length="523" mass="57366">MSRPIARRARSTPTRLTESWTAAGFIGTLGIPELLAAQLVEVGCPNELGALKSLAGRSDLEEELRRRLTLGIDALIGCLSSSLKKLATGAAPTAMQLHDKFLQDGAPLLTYGDLNTFFGGLEAMVGAPLPRVRDAMAAEHTKQRDSHLVFTAENYGTTTTSATEWAFVAEPESRPHDKWPVEAKLVPKLVLTLKPDSSKSEPVGVRIEIVAPEHRKPRRAPMSIPKLRWRVAERGVRLQAQGEPALTLEEAFGARLYTGPLFVKYNAVLRGLDSPVLYLRCEMVRLCCSAEDAALHAKAAEEAKAKRLAEKPSFGARKPTAADEVALREYTRAAYEEVVKRINKYTTTLHAINSVVVKLSKLTKASTVYRGVHDFVLPDQFWTPNKHGVRGGIDGAFLSTTLKREEASKIATSGKAAPLIFEIQQGMIDRGADISFLSQYPFEKEILFNPLTGLEVSGSRVEGPMLIVEVKLSVNLKSLTIEQVIGKRKKMLQDMVYGLEAEVRQALRTEGLATPYGTEKVLS</sequence>
<gene>
    <name evidence="2" type="ORF">Ctob_000424</name>
</gene>
<feature type="domain" description="ADP ribosyltransferase" evidence="1">
    <location>
        <begin position="316"/>
        <end position="456"/>
    </location>
</feature>
<comment type="caution">
    <text evidence="2">The sequence shown here is derived from an EMBL/GenBank/DDBJ whole genome shotgun (WGS) entry which is preliminary data.</text>
</comment>
<evidence type="ECO:0000259" key="1">
    <source>
        <dbReference type="Pfam" id="PF03496"/>
    </source>
</evidence>
<reference evidence="3" key="1">
    <citation type="journal article" date="2015" name="PLoS Genet.">
        <title>Genome Sequence and Transcriptome Analyses of Chrysochromulina tobin: Metabolic Tools for Enhanced Algal Fitness in the Prominent Order Prymnesiales (Haptophyceae).</title>
        <authorList>
            <person name="Hovde B.T."/>
            <person name="Deodato C.R."/>
            <person name="Hunsperger H.M."/>
            <person name="Ryken S.A."/>
            <person name="Yost W."/>
            <person name="Jha R.K."/>
            <person name="Patterson J."/>
            <person name="Monnat R.J. Jr."/>
            <person name="Barlow S.B."/>
            <person name="Starkenburg S.R."/>
            <person name="Cattolico R.A."/>
        </authorList>
    </citation>
    <scope>NUCLEOTIDE SEQUENCE</scope>
    <source>
        <strain evidence="3">CCMP291</strain>
    </source>
</reference>
<dbReference type="EMBL" id="JWZX01003090">
    <property type="protein sequence ID" value="KOO24463.1"/>
    <property type="molecule type" value="Genomic_DNA"/>
</dbReference>
<keyword evidence="3" id="KW-1185">Reference proteome</keyword>
<accession>A0A0M0JE29</accession>
<name>A0A0M0JE29_9EUKA</name>
<feature type="non-terminal residue" evidence="2">
    <location>
        <position position="523"/>
    </location>
</feature>
<dbReference type="InterPro" id="IPR003540">
    <property type="entry name" value="ADP-ribosyltransferase"/>
</dbReference>
<organism evidence="2 3">
    <name type="scientific">Chrysochromulina tobinii</name>
    <dbReference type="NCBI Taxonomy" id="1460289"/>
    <lineage>
        <taxon>Eukaryota</taxon>
        <taxon>Haptista</taxon>
        <taxon>Haptophyta</taxon>
        <taxon>Prymnesiophyceae</taxon>
        <taxon>Prymnesiales</taxon>
        <taxon>Chrysochromulinaceae</taxon>
        <taxon>Chrysochromulina</taxon>
    </lineage>
</organism>
<dbReference type="AlphaFoldDB" id="A0A0M0JE29"/>
<protein>
    <recommendedName>
        <fullName evidence="1">ADP ribosyltransferase domain-containing protein</fullName>
    </recommendedName>
</protein>
<proteinExistence type="predicted"/>